<dbReference type="SMART" id="SM00382">
    <property type="entry name" value="AAA"/>
    <property type="match status" value="1"/>
</dbReference>
<dbReference type="InterPro" id="IPR027417">
    <property type="entry name" value="P-loop_NTPase"/>
</dbReference>
<evidence type="ECO:0000256" key="1">
    <source>
        <dbReference type="ARBA" id="ARBA00004202"/>
    </source>
</evidence>
<keyword evidence="9" id="KW-0472">Membrane</keyword>
<dbReference type="InterPro" id="IPR003439">
    <property type="entry name" value="ABC_transporter-like_ATP-bd"/>
</dbReference>
<keyword evidence="6 11" id="KW-0067">ATP-binding</keyword>
<evidence type="ECO:0000313" key="11">
    <source>
        <dbReference type="EMBL" id="MFI6503538.1"/>
    </source>
</evidence>
<evidence type="ECO:0000313" key="12">
    <source>
        <dbReference type="Proteomes" id="UP001612741"/>
    </source>
</evidence>
<comment type="subcellular location">
    <subcellularLocation>
        <location evidence="1">Cell membrane</location>
        <topology evidence="1">Peripheral membrane protein</topology>
    </subcellularLocation>
</comment>
<gene>
    <name evidence="11" type="ORF">ACIBG2_39570</name>
</gene>
<dbReference type="Pfam" id="PF00005">
    <property type="entry name" value="ABC_tran"/>
    <property type="match status" value="1"/>
</dbReference>
<dbReference type="InterPro" id="IPR051535">
    <property type="entry name" value="Siderophore_ABC-ATPase"/>
</dbReference>
<keyword evidence="7" id="KW-0408">Iron</keyword>
<keyword evidence="8" id="KW-0406">Ion transport</keyword>
<evidence type="ECO:0000256" key="6">
    <source>
        <dbReference type="ARBA" id="ARBA00022840"/>
    </source>
</evidence>
<dbReference type="InterPro" id="IPR017871">
    <property type="entry name" value="ABC_transporter-like_CS"/>
</dbReference>
<dbReference type="Proteomes" id="UP001612741">
    <property type="component" value="Unassembled WGS sequence"/>
</dbReference>
<evidence type="ECO:0000256" key="4">
    <source>
        <dbReference type="ARBA" id="ARBA00022496"/>
    </source>
</evidence>
<evidence type="ECO:0000256" key="9">
    <source>
        <dbReference type="ARBA" id="ARBA00023136"/>
    </source>
</evidence>
<evidence type="ECO:0000259" key="10">
    <source>
        <dbReference type="PROSITE" id="PS50893"/>
    </source>
</evidence>
<dbReference type="RefSeq" id="WP_397089309.1">
    <property type="nucleotide sequence ID" value="NZ_JBITGY010000012.1"/>
</dbReference>
<dbReference type="CDD" id="cd03214">
    <property type="entry name" value="ABC_Iron-Siderophores_B12_Hemin"/>
    <property type="match status" value="1"/>
</dbReference>
<comment type="caution">
    <text evidence="11">The sequence shown here is derived from an EMBL/GenBank/DDBJ whole genome shotgun (WGS) entry which is preliminary data.</text>
</comment>
<evidence type="ECO:0000256" key="8">
    <source>
        <dbReference type="ARBA" id="ARBA00023065"/>
    </source>
</evidence>
<organism evidence="11 12">
    <name type="scientific">Nonomuraea typhae</name>
    <dbReference type="NCBI Taxonomy" id="2603600"/>
    <lineage>
        <taxon>Bacteria</taxon>
        <taxon>Bacillati</taxon>
        <taxon>Actinomycetota</taxon>
        <taxon>Actinomycetes</taxon>
        <taxon>Streptosporangiales</taxon>
        <taxon>Streptosporangiaceae</taxon>
        <taxon>Nonomuraea</taxon>
    </lineage>
</organism>
<accession>A0ABW7Z7X8</accession>
<evidence type="ECO:0000256" key="2">
    <source>
        <dbReference type="ARBA" id="ARBA00022448"/>
    </source>
</evidence>
<evidence type="ECO:0000256" key="5">
    <source>
        <dbReference type="ARBA" id="ARBA00022741"/>
    </source>
</evidence>
<protein>
    <submittedName>
        <fullName evidence="11">ABC transporter ATP-binding protein</fullName>
    </submittedName>
</protein>
<reference evidence="11 12" key="1">
    <citation type="submission" date="2024-10" db="EMBL/GenBank/DDBJ databases">
        <title>The Natural Products Discovery Center: Release of the First 8490 Sequenced Strains for Exploring Actinobacteria Biosynthetic Diversity.</title>
        <authorList>
            <person name="Kalkreuter E."/>
            <person name="Kautsar S.A."/>
            <person name="Yang D."/>
            <person name="Bader C.D."/>
            <person name="Teijaro C.N."/>
            <person name="Fluegel L."/>
            <person name="Davis C.M."/>
            <person name="Simpson J.R."/>
            <person name="Lauterbach L."/>
            <person name="Steele A.D."/>
            <person name="Gui C."/>
            <person name="Meng S."/>
            <person name="Li G."/>
            <person name="Viehrig K."/>
            <person name="Ye F."/>
            <person name="Su P."/>
            <person name="Kiefer A.F."/>
            <person name="Nichols A."/>
            <person name="Cepeda A.J."/>
            <person name="Yan W."/>
            <person name="Fan B."/>
            <person name="Jiang Y."/>
            <person name="Adhikari A."/>
            <person name="Zheng C.-J."/>
            <person name="Schuster L."/>
            <person name="Cowan T.M."/>
            <person name="Smanski M.J."/>
            <person name="Chevrette M.G."/>
            <person name="De Carvalho L.P.S."/>
            <person name="Shen B."/>
        </authorList>
    </citation>
    <scope>NUCLEOTIDE SEQUENCE [LARGE SCALE GENOMIC DNA]</scope>
    <source>
        <strain evidence="11 12">NPDC050545</strain>
    </source>
</reference>
<dbReference type="EMBL" id="JBITGY010000012">
    <property type="protein sequence ID" value="MFI6503538.1"/>
    <property type="molecule type" value="Genomic_DNA"/>
</dbReference>
<dbReference type="GO" id="GO:0005524">
    <property type="term" value="F:ATP binding"/>
    <property type="evidence" value="ECO:0007669"/>
    <property type="project" value="UniProtKB-KW"/>
</dbReference>
<keyword evidence="4" id="KW-0410">Iron transport</keyword>
<keyword evidence="5" id="KW-0547">Nucleotide-binding</keyword>
<sequence length="274" mass="29411">MTITRSTDSSVATGAAPLKAEELSLGYGAGLVVEQLDLTIRAGSFTAVIGPNGCGKSTLLRGLGRLLPPRAGRVLLGGRDLHRLGPRQVAREIGVLAQSSIAPDGITVASLVARGRFPHQGLFQQWTEADERAVREALTATGTFDLAARRVGDLSGGQQQRVWVAVALAQQTPIMLLDEPTTYLDVAHQVELMELFTDLQRAGRTMVAVLHDINQAIRYATDLVVMREGRVVACGDPREIVTAQLIGEVFALDCAVFPDPLTGLPMMLPAKRER</sequence>
<dbReference type="SUPFAM" id="SSF52540">
    <property type="entry name" value="P-loop containing nucleoside triphosphate hydrolases"/>
    <property type="match status" value="1"/>
</dbReference>
<keyword evidence="2" id="KW-0813">Transport</keyword>
<keyword evidence="3" id="KW-1003">Cell membrane</keyword>
<dbReference type="PROSITE" id="PS50893">
    <property type="entry name" value="ABC_TRANSPORTER_2"/>
    <property type="match status" value="1"/>
</dbReference>
<evidence type="ECO:0000256" key="3">
    <source>
        <dbReference type="ARBA" id="ARBA00022475"/>
    </source>
</evidence>
<evidence type="ECO:0000256" key="7">
    <source>
        <dbReference type="ARBA" id="ARBA00023004"/>
    </source>
</evidence>
<dbReference type="PANTHER" id="PTHR42771:SF12">
    <property type="entry name" value="FE(3+) DICITRATE TRANSPORT ATP-BINDING PROTEIN FECE-RELATED"/>
    <property type="match status" value="1"/>
</dbReference>
<name>A0ABW7Z7X8_9ACTN</name>
<dbReference type="Gene3D" id="3.40.50.300">
    <property type="entry name" value="P-loop containing nucleotide triphosphate hydrolases"/>
    <property type="match status" value="1"/>
</dbReference>
<feature type="domain" description="ABC transporter" evidence="10">
    <location>
        <begin position="18"/>
        <end position="253"/>
    </location>
</feature>
<keyword evidence="12" id="KW-1185">Reference proteome</keyword>
<dbReference type="InterPro" id="IPR003593">
    <property type="entry name" value="AAA+_ATPase"/>
</dbReference>
<dbReference type="PANTHER" id="PTHR42771">
    <property type="entry name" value="IRON(3+)-HYDROXAMATE IMPORT ATP-BINDING PROTEIN FHUC"/>
    <property type="match status" value="1"/>
</dbReference>
<proteinExistence type="predicted"/>
<dbReference type="PROSITE" id="PS00211">
    <property type="entry name" value="ABC_TRANSPORTER_1"/>
    <property type="match status" value="1"/>
</dbReference>